<feature type="signal peptide" evidence="6">
    <location>
        <begin position="1"/>
        <end position="23"/>
    </location>
</feature>
<comment type="similarity">
    <text evidence="2">Belongs to the CpxP/Spy family.</text>
</comment>
<keyword evidence="4" id="KW-0574">Periplasm</keyword>
<dbReference type="AlphaFoldDB" id="A0A0N0XJB1"/>
<dbReference type="GO" id="GO:0051082">
    <property type="term" value="F:unfolded protein binding"/>
    <property type="evidence" value="ECO:0007669"/>
    <property type="project" value="TreeGrafter"/>
</dbReference>
<keyword evidence="3 6" id="KW-0732">Signal</keyword>
<dbReference type="CDD" id="cd09916">
    <property type="entry name" value="CpxP_like"/>
    <property type="match status" value="1"/>
</dbReference>
<evidence type="ECO:0000256" key="1">
    <source>
        <dbReference type="ARBA" id="ARBA00004418"/>
    </source>
</evidence>
<evidence type="ECO:0000313" key="8">
    <source>
        <dbReference type="Proteomes" id="UP000037939"/>
    </source>
</evidence>
<feature type="compositionally biased region" description="Basic and acidic residues" evidence="5">
    <location>
        <begin position="158"/>
        <end position="175"/>
    </location>
</feature>
<evidence type="ECO:0000256" key="4">
    <source>
        <dbReference type="ARBA" id="ARBA00022764"/>
    </source>
</evidence>
<dbReference type="PANTHER" id="PTHR38102:SF1">
    <property type="entry name" value="PERIPLASMIC CHAPERONE SPY"/>
    <property type="match status" value="1"/>
</dbReference>
<name>A0A0N0XJB1_9NEIS</name>
<dbReference type="Gene3D" id="1.20.120.1490">
    <property type="match status" value="1"/>
</dbReference>
<evidence type="ECO:0000256" key="3">
    <source>
        <dbReference type="ARBA" id="ARBA00022729"/>
    </source>
</evidence>
<accession>A0A0N0XJB1</accession>
<feature type="compositionally biased region" description="Basic and acidic residues" evidence="5">
    <location>
        <begin position="55"/>
        <end position="67"/>
    </location>
</feature>
<proteinExistence type="inferred from homology"/>
<comment type="subcellular location">
    <subcellularLocation>
        <location evidence="1">Periplasm</location>
    </subcellularLocation>
</comment>
<dbReference type="Proteomes" id="UP000037939">
    <property type="component" value="Unassembled WGS sequence"/>
</dbReference>
<dbReference type="PANTHER" id="PTHR38102">
    <property type="entry name" value="PERIPLASMIC CHAPERONE SPY"/>
    <property type="match status" value="1"/>
</dbReference>
<dbReference type="STRING" id="857265.WG78_07475"/>
<dbReference type="EMBL" id="LAQT01000005">
    <property type="protein sequence ID" value="KPC53665.1"/>
    <property type="molecule type" value="Genomic_DNA"/>
</dbReference>
<dbReference type="InterPro" id="IPR012899">
    <property type="entry name" value="LTXXQ"/>
</dbReference>
<gene>
    <name evidence="7" type="primary">spy</name>
    <name evidence="7" type="ORF">WG78_07475</name>
</gene>
<evidence type="ECO:0000313" key="7">
    <source>
        <dbReference type="EMBL" id="KPC53665.1"/>
    </source>
</evidence>
<organism evidence="7 8">
    <name type="scientific">Amantichitinum ursilacus</name>
    <dbReference type="NCBI Taxonomy" id="857265"/>
    <lineage>
        <taxon>Bacteria</taxon>
        <taxon>Pseudomonadati</taxon>
        <taxon>Pseudomonadota</taxon>
        <taxon>Betaproteobacteria</taxon>
        <taxon>Neisseriales</taxon>
        <taxon>Chitinibacteraceae</taxon>
        <taxon>Amantichitinum</taxon>
    </lineage>
</organism>
<dbReference type="GO" id="GO:0030288">
    <property type="term" value="C:outer membrane-bounded periplasmic space"/>
    <property type="evidence" value="ECO:0007669"/>
    <property type="project" value="TreeGrafter"/>
</dbReference>
<feature type="chain" id="PRO_5005863035" evidence="6">
    <location>
        <begin position="24"/>
        <end position="204"/>
    </location>
</feature>
<dbReference type="Pfam" id="PF07813">
    <property type="entry name" value="LTXXQ"/>
    <property type="match status" value="1"/>
</dbReference>
<sequence>MMIRTLFATALISSSLLAGVALADQTPPPPPQAGSAPQAGEHHGWGPRGPQGKEGPGREGFRGEHGPRGGLMLAGLDLTDAQRDQIWKLHYAAEPTAHTQFETLRKTHKALRDLLQSNDYSDAKAQQLVQQQAQAQATLELNRIKTQRAVLALLTPEQKQKLQERMKDRAEHGPEHGGPGGWDKRADNDGPRGPQGPQDLPNDD</sequence>
<feature type="region of interest" description="Disordered" evidence="5">
    <location>
        <begin position="23"/>
        <end position="72"/>
    </location>
</feature>
<keyword evidence="8" id="KW-1185">Reference proteome</keyword>
<evidence type="ECO:0000256" key="6">
    <source>
        <dbReference type="SAM" id="SignalP"/>
    </source>
</evidence>
<feature type="region of interest" description="Disordered" evidence="5">
    <location>
        <begin position="156"/>
        <end position="204"/>
    </location>
</feature>
<protein>
    <submittedName>
        <fullName evidence="7">Spheroplast protein Y</fullName>
    </submittedName>
</protein>
<evidence type="ECO:0000256" key="2">
    <source>
        <dbReference type="ARBA" id="ARBA00008441"/>
    </source>
</evidence>
<dbReference type="InterPro" id="IPR052211">
    <property type="entry name" value="Cpx_auxiliary_protein"/>
</dbReference>
<comment type="caution">
    <text evidence="7">The sequence shown here is derived from an EMBL/GenBank/DDBJ whole genome shotgun (WGS) entry which is preliminary data.</text>
</comment>
<reference evidence="7 8" key="1">
    <citation type="submission" date="2015-07" db="EMBL/GenBank/DDBJ databases">
        <title>Draft genome sequence of the Amantichitinum ursilacus IGB-41, a new chitin-degrading bacterium.</title>
        <authorList>
            <person name="Kirstahler P."/>
            <person name="Guenther M."/>
            <person name="Grumaz C."/>
            <person name="Rupp S."/>
            <person name="Zibek S."/>
            <person name="Sohn K."/>
        </authorList>
    </citation>
    <scope>NUCLEOTIDE SEQUENCE [LARGE SCALE GENOMIC DNA]</scope>
    <source>
        <strain evidence="7 8">IGB-41</strain>
    </source>
</reference>
<evidence type="ECO:0000256" key="5">
    <source>
        <dbReference type="SAM" id="MobiDB-lite"/>
    </source>
</evidence>